<gene>
    <name evidence="1" type="ORF">PR048_014309</name>
</gene>
<comment type="caution">
    <text evidence="1">The sequence shown here is derived from an EMBL/GenBank/DDBJ whole genome shotgun (WGS) entry which is preliminary data.</text>
</comment>
<proteinExistence type="predicted"/>
<keyword evidence="2" id="KW-1185">Reference proteome</keyword>
<dbReference type="EMBL" id="JARBHB010000005">
    <property type="protein sequence ID" value="KAJ8882498.1"/>
    <property type="molecule type" value="Genomic_DNA"/>
</dbReference>
<evidence type="ECO:0000313" key="1">
    <source>
        <dbReference type="EMBL" id="KAJ8882498.1"/>
    </source>
</evidence>
<protein>
    <recommendedName>
        <fullName evidence="3">HTH CENPB-type domain-containing protein</fullName>
    </recommendedName>
</protein>
<name>A0ABQ9HDV8_9NEOP</name>
<dbReference type="Proteomes" id="UP001159363">
    <property type="component" value="Chromosome 4"/>
</dbReference>
<accession>A0ABQ9HDV8</accession>
<organism evidence="1 2">
    <name type="scientific">Dryococelus australis</name>
    <dbReference type="NCBI Taxonomy" id="614101"/>
    <lineage>
        <taxon>Eukaryota</taxon>
        <taxon>Metazoa</taxon>
        <taxon>Ecdysozoa</taxon>
        <taxon>Arthropoda</taxon>
        <taxon>Hexapoda</taxon>
        <taxon>Insecta</taxon>
        <taxon>Pterygota</taxon>
        <taxon>Neoptera</taxon>
        <taxon>Polyneoptera</taxon>
        <taxon>Phasmatodea</taxon>
        <taxon>Verophasmatodea</taxon>
        <taxon>Anareolatae</taxon>
        <taxon>Phasmatidae</taxon>
        <taxon>Eurycanthinae</taxon>
        <taxon>Dryococelus</taxon>
    </lineage>
</organism>
<evidence type="ECO:0008006" key="3">
    <source>
        <dbReference type="Google" id="ProtNLM"/>
    </source>
</evidence>
<sequence length="213" mass="24482">MELELVAYLGEMNQRFHRLTFKEVQSLAYEYAECNNIEHPLNKDMKLAGRDWVYGFLARHPHLCLRKPEGMNVTRAIGFNKGQMVMFFKHLPDINAEYDFLTKPTRTYNMDGSVINTIPNKLPKIASGKGQRNVSKIVSGSINAGLFLTWLQHFASHTKPSADDPILLIHDITLHTFRYQPYNFVVNTTCISYLYDLIAHTGFSRLIKPSFDP</sequence>
<evidence type="ECO:0000313" key="2">
    <source>
        <dbReference type="Proteomes" id="UP001159363"/>
    </source>
</evidence>
<reference evidence="1 2" key="1">
    <citation type="submission" date="2023-02" db="EMBL/GenBank/DDBJ databases">
        <title>LHISI_Scaffold_Assembly.</title>
        <authorList>
            <person name="Stuart O.P."/>
            <person name="Cleave R."/>
            <person name="Magrath M.J.L."/>
            <person name="Mikheyev A.S."/>
        </authorList>
    </citation>
    <scope>NUCLEOTIDE SEQUENCE [LARGE SCALE GENOMIC DNA]</scope>
    <source>
        <strain evidence="1">Daus_M_001</strain>
        <tissue evidence="1">Leg muscle</tissue>
    </source>
</reference>